<keyword evidence="8" id="KW-1185">Reference proteome</keyword>
<evidence type="ECO:0000256" key="1">
    <source>
        <dbReference type="ARBA" id="ARBA00023125"/>
    </source>
</evidence>
<dbReference type="PROSITE" id="PS50935">
    <property type="entry name" value="SSB"/>
    <property type="match status" value="1"/>
</dbReference>
<organism evidence="6 7">
    <name type="scientific">Staphylococcus arlettae</name>
    <dbReference type="NCBI Taxonomy" id="29378"/>
    <lineage>
        <taxon>Bacteria</taxon>
        <taxon>Bacillati</taxon>
        <taxon>Bacillota</taxon>
        <taxon>Bacilli</taxon>
        <taxon>Bacillales</taxon>
        <taxon>Staphylococcaceae</taxon>
        <taxon>Staphylococcus</taxon>
    </lineage>
</organism>
<reference evidence="6 7" key="1">
    <citation type="submission" date="2018-06" db="EMBL/GenBank/DDBJ databases">
        <authorList>
            <consortium name="Pathogen Informatics"/>
            <person name="Doyle S."/>
        </authorList>
    </citation>
    <scope>NUCLEOTIDE SEQUENCE [LARGE SCALE GENOMIC DNA]</scope>
    <source>
        <strain evidence="6 7">NCTC12413</strain>
    </source>
</reference>
<dbReference type="NCBIfam" id="TIGR00621">
    <property type="entry name" value="ssb"/>
    <property type="match status" value="1"/>
</dbReference>
<evidence type="ECO:0000313" key="5">
    <source>
        <dbReference type="EMBL" id="GEQ01486.1"/>
    </source>
</evidence>
<dbReference type="InterPro" id="IPR011344">
    <property type="entry name" value="ssDNA-bd"/>
</dbReference>
<evidence type="ECO:0000313" key="7">
    <source>
        <dbReference type="Proteomes" id="UP000254956"/>
    </source>
</evidence>
<gene>
    <name evidence="6" type="primary">ssb_2</name>
    <name evidence="5" type="synonym">ssb-6_2</name>
    <name evidence="6" type="ORF">NCTC12413_01058</name>
    <name evidence="5" type="ORF">SAR03_25230</name>
</gene>
<evidence type="ECO:0000256" key="4">
    <source>
        <dbReference type="SAM" id="MobiDB-lite"/>
    </source>
</evidence>
<sequence length="126" mass="14054">MNQFNGIGRLVREADIKEAKSGKKFARFTIAINRFNDETDFVDCVVFNERVVGVVENYTSKGSQIGVSGSLNINTSEKDGHKFKHPQINVQAIDLLDSKNSNNSQDKKSDNPFAKGTDDLQDELPF</sequence>
<dbReference type="SUPFAM" id="SSF50249">
    <property type="entry name" value="Nucleic acid-binding proteins"/>
    <property type="match status" value="1"/>
</dbReference>
<proteinExistence type="predicted"/>
<dbReference type="Pfam" id="PF00436">
    <property type="entry name" value="SSB"/>
    <property type="match status" value="1"/>
</dbReference>
<protein>
    <recommendedName>
        <fullName evidence="2 3">Single-stranded DNA-binding protein</fullName>
    </recommendedName>
</protein>
<evidence type="ECO:0000313" key="6">
    <source>
        <dbReference type="EMBL" id="SUJ16682.1"/>
    </source>
</evidence>
<dbReference type="InterPro" id="IPR000424">
    <property type="entry name" value="Primosome_PriB/ssb"/>
</dbReference>
<dbReference type="GO" id="GO:0003697">
    <property type="term" value="F:single-stranded DNA binding"/>
    <property type="evidence" value="ECO:0007669"/>
    <property type="project" value="InterPro"/>
</dbReference>
<dbReference type="Proteomes" id="UP000254956">
    <property type="component" value="Unassembled WGS sequence"/>
</dbReference>
<dbReference type="InterPro" id="IPR012340">
    <property type="entry name" value="NA-bd_OB-fold"/>
</dbReference>
<reference evidence="5 8" key="2">
    <citation type="submission" date="2019-07" db="EMBL/GenBank/DDBJ databases">
        <title>Whole genome shotgun sequence of Staphylococcus arlettae NBRC 109765.</title>
        <authorList>
            <person name="Hosoyama A."/>
            <person name="Uohara A."/>
            <person name="Ohji S."/>
            <person name="Ichikawa N."/>
        </authorList>
    </citation>
    <scope>NUCLEOTIDE SEQUENCE [LARGE SCALE GENOMIC DNA]</scope>
    <source>
        <strain evidence="5 8">NBRC 109765</strain>
    </source>
</reference>
<name>A0A380CD62_9STAP</name>
<dbReference type="GO" id="GO:0006260">
    <property type="term" value="P:DNA replication"/>
    <property type="evidence" value="ECO:0007669"/>
    <property type="project" value="InterPro"/>
</dbReference>
<dbReference type="Proteomes" id="UP000321598">
    <property type="component" value="Unassembled WGS sequence"/>
</dbReference>
<accession>A0A380CD62</accession>
<evidence type="ECO:0000256" key="2">
    <source>
        <dbReference type="PIRNR" id="PIRNR002070"/>
    </source>
</evidence>
<dbReference type="EMBL" id="UGZE01000001">
    <property type="protein sequence ID" value="SUJ16682.1"/>
    <property type="molecule type" value="Genomic_DNA"/>
</dbReference>
<dbReference type="PIRSF" id="PIRSF002070">
    <property type="entry name" value="SSB"/>
    <property type="match status" value="1"/>
</dbReference>
<dbReference type="OrthoDB" id="9809878at2"/>
<dbReference type="AlphaFoldDB" id="A0A380CD62"/>
<dbReference type="EMBL" id="BKAV01000043">
    <property type="protein sequence ID" value="GEQ01486.1"/>
    <property type="molecule type" value="Genomic_DNA"/>
</dbReference>
<dbReference type="RefSeq" id="WP_103388794.1">
    <property type="nucleotide sequence ID" value="NZ_BKAV01000043.1"/>
</dbReference>
<feature type="region of interest" description="Disordered" evidence="4">
    <location>
        <begin position="96"/>
        <end position="126"/>
    </location>
</feature>
<evidence type="ECO:0000256" key="3">
    <source>
        <dbReference type="RuleBase" id="RU000524"/>
    </source>
</evidence>
<keyword evidence="1 2" id="KW-0238">DNA-binding</keyword>
<dbReference type="Gene3D" id="2.40.50.140">
    <property type="entry name" value="Nucleic acid-binding proteins"/>
    <property type="match status" value="1"/>
</dbReference>
<evidence type="ECO:0000313" key="8">
    <source>
        <dbReference type="Proteomes" id="UP000321598"/>
    </source>
</evidence>
<dbReference type="CDD" id="cd04496">
    <property type="entry name" value="SSB_OBF"/>
    <property type="match status" value="1"/>
</dbReference>